<dbReference type="OrthoDB" id="271628at2759"/>
<dbReference type="Proteomes" id="UP000276215">
    <property type="component" value="Unassembled WGS sequence"/>
</dbReference>
<dbReference type="PANTHER" id="PTHR10807:SF128">
    <property type="entry name" value="PHOSPHATIDYLINOSITOL-3,5-BISPHOSPHATE 3-PHOSPHATASE"/>
    <property type="match status" value="1"/>
</dbReference>
<reference evidence="6 7" key="1">
    <citation type="journal article" date="2018" name="Nat. Ecol. Evol.">
        <title>Pezizomycetes genomes reveal the molecular basis of ectomycorrhizal truffle lifestyle.</title>
        <authorList>
            <person name="Murat C."/>
            <person name="Payen T."/>
            <person name="Noel B."/>
            <person name="Kuo A."/>
            <person name="Morin E."/>
            <person name="Chen J."/>
            <person name="Kohler A."/>
            <person name="Krizsan K."/>
            <person name="Balestrini R."/>
            <person name="Da Silva C."/>
            <person name="Montanini B."/>
            <person name="Hainaut M."/>
            <person name="Levati E."/>
            <person name="Barry K.W."/>
            <person name="Belfiori B."/>
            <person name="Cichocki N."/>
            <person name="Clum A."/>
            <person name="Dockter R.B."/>
            <person name="Fauchery L."/>
            <person name="Guy J."/>
            <person name="Iotti M."/>
            <person name="Le Tacon F."/>
            <person name="Lindquist E.A."/>
            <person name="Lipzen A."/>
            <person name="Malagnac F."/>
            <person name="Mello A."/>
            <person name="Molinier V."/>
            <person name="Miyauchi S."/>
            <person name="Poulain J."/>
            <person name="Riccioni C."/>
            <person name="Rubini A."/>
            <person name="Sitrit Y."/>
            <person name="Splivallo R."/>
            <person name="Traeger S."/>
            <person name="Wang M."/>
            <person name="Zifcakova L."/>
            <person name="Wipf D."/>
            <person name="Zambonelli A."/>
            <person name="Paolocci F."/>
            <person name="Nowrousian M."/>
            <person name="Ottonello S."/>
            <person name="Baldrian P."/>
            <person name="Spatafora J.W."/>
            <person name="Henrissat B."/>
            <person name="Nagy L.G."/>
            <person name="Aury J.M."/>
            <person name="Wincker P."/>
            <person name="Grigoriev I.V."/>
            <person name="Bonfante P."/>
            <person name="Martin F.M."/>
        </authorList>
    </citation>
    <scope>NUCLEOTIDE SEQUENCE [LARGE SCALE GENOMIC DNA]</scope>
    <source>
        <strain evidence="6 7">120613-1</strain>
    </source>
</reference>
<dbReference type="EMBL" id="ML120385">
    <property type="protein sequence ID" value="RPA99708.1"/>
    <property type="molecule type" value="Genomic_DNA"/>
</dbReference>
<dbReference type="Pfam" id="PF06602">
    <property type="entry name" value="Myotub-related"/>
    <property type="match status" value="1"/>
</dbReference>
<dbReference type="Gene3D" id="2.30.29.30">
    <property type="entry name" value="Pleckstrin-homology domain (PH domain)/Phosphotyrosine-binding domain (PTB)"/>
    <property type="match status" value="1"/>
</dbReference>
<dbReference type="InterPro" id="IPR029021">
    <property type="entry name" value="Prot-tyrosine_phosphatase-like"/>
</dbReference>
<feature type="binding site" evidence="3">
    <location>
        <begin position="380"/>
        <end position="381"/>
    </location>
    <ligand>
        <name>substrate</name>
    </ligand>
</feature>
<dbReference type="STRING" id="1336337.A0A3N4JRR9"/>
<evidence type="ECO:0000256" key="1">
    <source>
        <dbReference type="ARBA" id="ARBA00007471"/>
    </source>
</evidence>
<dbReference type="GO" id="GO:0005737">
    <property type="term" value="C:cytoplasm"/>
    <property type="evidence" value="ECO:0007669"/>
    <property type="project" value="TreeGrafter"/>
</dbReference>
<feature type="domain" description="Myotubularin phosphatase" evidence="5">
    <location>
        <begin position="170"/>
        <end position="726"/>
    </location>
</feature>
<dbReference type="InterPro" id="IPR048994">
    <property type="entry name" value="PH-GRAM_MTMR6-9"/>
</dbReference>
<comment type="similarity">
    <text evidence="1">Belongs to the protein-tyrosine phosphatase family. Non-receptor class myotubularin subfamily.</text>
</comment>
<feature type="binding site" evidence="3">
    <location>
        <begin position="444"/>
        <end position="450"/>
    </location>
    <ligand>
        <name>substrate</name>
    </ligand>
</feature>
<feature type="compositionally biased region" description="Polar residues" evidence="4">
    <location>
        <begin position="277"/>
        <end position="291"/>
    </location>
</feature>
<evidence type="ECO:0000256" key="2">
    <source>
        <dbReference type="PIRSR" id="PIRSR630564-1"/>
    </source>
</evidence>
<feature type="region of interest" description="Disordered" evidence="4">
    <location>
        <begin position="740"/>
        <end position="782"/>
    </location>
</feature>
<evidence type="ECO:0000259" key="5">
    <source>
        <dbReference type="PROSITE" id="PS51339"/>
    </source>
</evidence>
<name>A0A3N4JRR9_9PEZI</name>
<feature type="compositionally biased region" description="Low complexity" evidence="4">
    <location>
        <begin position="292"/>
        <end position="303"/>
    </location>
</feature>
<dbReference type="InterPro" id="IPR010569">
    <property type="entry name" value="Myotubularin-like_Pase_dom"/>
</dbReference>
<dbReference type="GO" id="GO:0016020">
    <property type="term" value="C:membrane"/>
    <property type="evidence" value="ECO:0007669"/>
    <property type="project" value="TreeGrafter"/>
</dbReference>
<dbReference type="InterPro" id="IPR011993">
    <property type="entry name" value="PH-like_dom_sf"/>
</dbReference>
<feature type="active site" description="Phosphocysteine intermediate" evidence="2">
    <location>
        <position position="444"/>
    </location>
</feature>
<feature type="compositionally biased region" description="Gly residues" evidence="4">
    <location>
        <begin position="747"/>
        <end position="757"/>
    </location>
</feature>
<dbReference type="SUPFAM" id="SSF50729">
    <property type="entry name" value="PH domain-like"/>
    <property type="match status" value="1"/>
</dbReference>
<gene>
    <name evidence="6" type="ORF">L873DRAFT_1682639</name>
</gene>
<dbReference type="PANTHER" id="PTHR10807">
    <property type="entry name" value="MYOTUBULARIN-RELATED"/>
    <property type="match status" value="1"/>
</dbReference>
<protein>
    <submittedName>
        <fullName evidence="6">Phosphatases II</fullName>
    </submittedName>
</protein>
<evidence type="ECO:0000256" key="3">
    <source>
        <dbReference type="PIRSR" id="PIRSR630564-2"/>
    </source>
</evidence>
<dbReference type="InterPro" id="IPR016130">
    <property type="entry name" value="Tyr_Pase_AS"/>
</dbReference>
<dbReference type="InterPro" id="IPR030564">
    <property type="entry name" value="Myotubularin"/>
</dbReference>
<evidence type="ECO:0000256" key="4">
    <source>
        <dbReference type="SAM" id="MobiDB-lite"/>
    </source>
</evidence>
<keyword evidence="7" id="KW-1185">Reference proteome</keyword>
<dbReference type="GO" id="GO:0004438">
    <property type="term" value="F:phosphatidylinositol-3-phosphate phosphatase activity"/>
    <property type="evidence" value="ECO:0007669"/>
    <property type="project" value="TreeGrafter"/>
</dbReference>
<evidence type="ECO:0000313" key="6">
    <source>
        <dbReference type="EMBL" id="RPA99708.1"/>
    </source>
</evidence>
<feature type="region of interest" description="Disordered" evidence="4">
    <location>
        <begin position="277"/>
        <end position="330"/>
    </location>
</feature>
<dbReference type="Pfam" id="PF21098">
    <property type="entry name" value="PH-GRAM_MTMR6-like"/>
    <property type="match status" value="1"/>
</dbReference>
<dbReference type="GO" id="GO:0046856">
    <property type="term" value="P:phosphatidylinositol dephosphorylation"/>
    <property type="evidence" value="ECO:0007669"/>
    <property type="project" value="TreeGrafter"/>
</dbReference>
<dbReference type="AlphaFoldDB" id="A0A3N4JRR9"/>
<accession>A0A3N4JRR9</accession>
<dbReference type="PROSITE" id="PS00383">
    <property type="entry name" value="TYR_PHOSPHATASE_1"/>
    <property type="match status" value="1"/>
</dbReference>
<evidence type="ECO:0000313" key="7">
    <source>
        <dbReference type="Proteomes" id="UP000276215"/>
    </source>
</evidence>
<dbReference type="SUPFAM" id="SSF52799">
    <property type="entry name" value="(Phosphotyrosine protein) phosphatases II"/>
    <property type="match status" value="1"/>
</dbReference>
<dbReference type="PROSITE" id="PS51339">
    <property type="entry name" value="PPASE_MYOTUBULARIN"/>
    <property type="match status" value="1"/>
</dbReference>
<sequence>MEYIRVAKACVSFTFSPPQEDTCELSTNTDVPEDFKVENVTILHHGQPTVGTLHLTPHHLIFRIDPEAESSSQSVPQTPAPQTKPARRPREIWITYPIISTLFRHPASAASPAHLRLRNRDFSFLTFQFKTERECRDVFESIKALTIVKGVENLYAYSYVPGSIEKKFNGWKIYDPLKEYERMGIGTERCKGWRLSKINKDYAFSPTYPALLVVPATISDTTLSHAKNYRSRARIPALTYIHPLNNCSITRCSQPLTGVRGNRSIQDEKLVAAIFASSQPQNLPQTQGQLETSNSSPSGSSTNLGALSLDSDACTTSSPPEATEPPPKIYGAQQNNLIVDARPTVNAYAMQALGMGSENMENYRHLSSPPCTKTYFGIENIHVMRDCLNKVIEAIKDSDLSPLSPNREMLIRSGWTKHIGTMLDGTVVIVRQIALEHSHVLIHCSDGWDRTSQLSSLAQICLDPYFRTIDGFMALVEKDWVSFGHRFRDRCGFLGSDKWFIEKSGNGASAEEAYLGSEDDSFASRNGPPGAFATVANAGGGLGEALEKGFGQAKLFFNTVGGVPGRASSSANNSTELLDGAEDYATSSSLDRKTKLANAVTTPVTITKPKEVSPVLHQFLDATYQILHQNPTRFEYNERFLRRLLYHLYSCQYGTFLHNNDKERHDARIQERSRSVWDYFLARREMWINEKYDPAADGADREREIGGGRVLFPKTGAAIRWWEECWGREVGEMNGSAISLPATSLPEGGGGGSGGRGTSPVPGWQSGSVGCGSDKGIEVEMM</sequence>
<organism evidence="6 7">
    <name type="scientific">Choiromyces venosus 120613-1</name>
    <dbReference type="NCBI Taxonomy" id="1336337"/>
    <lineage>
        <taxon>Eukaryota</taxon>
        <taxon>Fungi</taxon>
        <taxon>Dikarya</taxon>
        <taxon>Ascomycota</taxon>
        <taxon>Pezizomycotina</taxon>
        <taxon>Pezizomycetes</taxon>
        <taxon>Pezizales</taxon>
        <taxon>Tuberaceae</taxon>
        <taxon>Choiromyces</taxon>
    </lineage>
</organism>
<proteinExistence type="inferred from homology"/>